<feature type="domain" description="BLUF" evidence="1">
    <location>
        <begin position="31"/>
        <end position="124"/>
    </location>
</feature>
<comment type="caution">
    <text evidence="2">The sequence shown here is derived from an EMBL/GenBank/DDBJ whole genome shotgun (WGS) entry which is preliminary data.</text>
</comment>
<gene>
    <name evidence="2" type="ORF">EAH73_22080</name>
</gene>
<dbReference type="GO" id="GO:0009882">
    <property type="term" value="F:blue light photoreceptor activity"/>
    <property type="evidence" value="ECO:0007669"/>
    <property type="project" value="InterPro"/>
</dbReference>
<dbReference type="AlphaFoldDB" id="A0A502GA87"/>
<sequence>MAKKVGGPGTKIGPGAPYFFGPGSYPSPMSLYHLIYQSQAKRLFTTTQLAAALQRWRPANHAERISGMLLCTPNGRFLQVIEGEEAVVRHLYYDKIAHDPRHSNCEVLGEGPIGHRNFPDWGMGFRPAQDVNLQQIVGYFDTANGRFLLPRAHNMPADMLLLLLRFVAEYDAEPGRDKPSN</sequence>
<dbReference type="GO" id="GO:0071949">
    <property type="term" value="F:FAD binding"/>
    <property type="evidence" value="ECO:0007669"/>
    <property type="project" value="InterPro"/>
</dbReference>
<dbReference type="EMBL" id="RCYZ01000015">
    <property type="protein sequence ID" value="TPG58694.1"/>
    <property type="molecule type" value="Genomic_DNA"/>
</dbReference>
<dbReference type="Proteomes" id="UP000317646">
    <property type="component" value="Unassembled WGS sequence"/>
</dbReference>
<proteinExistence type="predicted"/>
<dbReference type="InterPro" id="IPR007024">
    <property type="entry name" value="BLUF_domain"/>
</dbReference>
<protein>
    <submittedName>
        <fullName evidence="2">BLUF domain-containing protein</fullName>
    </submittedName>
</protein>
<reference evidence="2 3" key="1">
    <citation type="journal article" date="2019" name="Environ. Microbiol.">
        <title>Species interactions and distinct microbial communities in high Arctic permafrost affected cryosols are associated with the CH4 and CO2 gas fluxes.</title>
        <authorList>
            <person name="Altshuler I."/>
            <person name="Hamel J."/>
            <person name="Turney S."/>
            <person name="Magnuson E."/>
            <person name="Levesque R."/>
            <person name="Greer C."/>
            <person name="Whyte L.G."/>
        </authorList>
    </citation>
    <scope>NUCLEOTIDE SEQUENCE [LARGE SCALE GENOMIC DNA]</scope>
    <source>
        <strain evidence="2 3">S9.2P</strain>
    </source>
</reference>
<evidence type="ECO:0000259" key="1">
    <source>
        <dbReference type="PROSITE" id="PS50925"/>
    </source>
</evidence>
<dbReference type="SMART" id="SM01034">
    <property type="entry name" value="BLUF"/>
    <property type="match status" value="1"/>
</dbReference>
<dbReference type="InterPro" id="IPR036046">
    <property type="entry name" value="Acylphosphatase-like_dom_sf"/>
</dbReference>
<dbReference type="PROSITE" id="PS50925">
    <property type="entry name" value="BLUF"/>
    <property type="match status" value="1"/>
</dbReference>
<evidence type="ECO:0000313" key="2">
    <source>
        <dbReference type="EMBL" id="TPG58694.1"/>
    </source>
</evidence>
<name>A0A502GA87_9BACT</name>
<organism evidence="2 3">
    <name type="scientific">Hymenobacter nivis</name>
    <dbReference type="NCBI Taxonomy" id="1850093"/>
    <lineage>
        <taxon>Bacteria</taxon>
        <taxon>Pseudomonadati</taxon>
        <taxon>Bacteroidota</taxon>
        <taxon>Cytophagia</taxon>
        <taxon>Cytophagales</taxon>
        <taxon>Hymenobacteraceae</taxon>
        <taxon>Hymenobacter</taxon>
    </lineage>
</organism>
<keyword evidence="3" id="KW-1185">Reference proteome</keyword>
<dbReference type="Gene3D" id="3.30.70.100">
    <property type="match status" value="1"/>
</dbReference>
<accession>A0A502GA87</accession>
<dbReference type="SUPFAM" id="SSF54975">
    <property type="entry name" value="Acylphosphatase/BLUF domain-like"/>
    <property type="match status" value="1"/>
</dbReference>
<dbReference type="Pfam" id="PF04940">
    <property type="entry name" value="BLUF"/>
    <property type="match status" value="1"/>
</dbReference>
<evidence type="ECO:0000313" key="3">
    <source>
        <dbReference type="Proteomes" id="UP000317646"/>
    </source>
</evidence>